<dbReference type="OrthoDB" id="2915162at2"/>
<sequence>METSFILAKLWGWYLFIFFVVLSIKPQRIQQIFTDFKDSKFSLITAFLAFIIGLLSIHFYNEWNSSWTTIISLLGWTCLAMGLLLFIIPQKLADFLLNMNVKLFQFLYVLLFLLGIFLLNMGYELVLY</sequence>
<dbReference type="Proteomes" id="UP000241507">
    <property type="component" value="Chromosome"/>
</dbReference>
<proteinExistence type="predicted"/>
<gene>
    <name evidence="2" type="ORF">C7S20_10065</name>
</gene>
<feature type="transmembrane region" description="Helical" evidence="1">
    <location>
        <begin position="67"/>
        <end position="88"/>
    </location>
</feature>
<dbReference type="RefSeq" id="WP_107012359.1">
    <property type="nucleotide sequence ID" value="NZ_CP028136.1"/>
</dbReference>
<accession>A0A2R3Z5U1</accession>
<dbReference type="EMBL" id="CP028136">
    <property type="protein sequence ID" value="AVR45582.1"/>
    <property type="molecule type" value="Genomic_DNA"/>
</dbReference>
<evidence type="ECO:0000256" key="1">
    <source>
        <dbReference type="SAM" id="Phobius"/>
    </source>
</evidence>
<feature type="transmembrane region" description="Helical" evidence="1">
    <location>
        <begin position="100"/>
        <end position="123"/>
    </location>
</feature>
<keyword evidence="3" id="KW-1185">Reference proteome</keyword>
<keyword evidence="1" id="KW-0472">Membrane</keyword>
<feature type="transmembrane region" description="Helical" evidence="1">
    <location>
        <begin position="43"/>
        <end position="61"/>
    </location>
</feature>
<name>A0A2R3Z5U1_9FLAO</name>
<organism evidence="2 3">
    <name type="scientific">Christiangramia fulva</name>
    <dbReference type="NCBI Taxonomy" id="2126553"/>
    <lineage>
        <taxon>Bacteria</taxon>
        <taxon>Pseudomonadati</taxon>
        <taxon>Bacteroidota</taxon>
        <taxon>Flavobacteriia</taxon>
        <taxon>Flavobacteriales</taxon>
        <taxon>Flavobacteriaceae</taxon>
        <taxon>Christiangramia</taxon>
    </lineage>
</organism>
<keyword evidence="1" id="KW-0812">Transmembrane</keyword>
<protein>
    <submittedName>
        <fullName evidence="2">Uncharacterized protein</fullName>
    </submittedName>
</protein>
<dbReference type="AlphaFoldDB" id="A0A2R3Z5U1"/>
<evidence type="ECO:0000313" key="3">
    <source>
        <dbReference type="Proteomes" id="UP000241507"/>
    </source>
</evidence>
<dbReference type="KEGG" id="grs:C7S20_10065"/>
<keyword evidence="1" id="KW-1133">Transmembrane helix</keyword>
<evidence type="ECO:0000313" key="2">
    <source>
        <dbReference type="EMBL" id="AVR45582.1"/>
    </source>
</evidence>
<reference evidence="3" key="1">
    <citation type="submission" date="2018-03" db="EMBL/GenBank/DDBJ databases">
        <title>Gramella fulva sp. nov., isolated from a dry surface of tidal flat.</title>
        <authorList>
            <person name="Hwang S.H."/>
            <person name="Hwang W.M."/>
            <person name="Kang K."/>
            <person name="Ahn T.-Y."/>
        </authorList>
    </citation>
    <scope>NUCLEOTIDE SEQUENCE [LARGE SCALE GENOMIC DNA]</scope>
    <source>
        <strain evidence="3">SH35</strain>
    </source>
</reference>
<feature type="transmembrane region" description="Helical" evidence="1">
    <location>
        <begin position="6"/>
        <end position="22"/>
    </location>
</feature>